<dbReference type="PANTHER" id="PTHR46287:SF11">
    <property type="entry name" value="BTB_POZ AND TAZ DOMAIN-CONTAINING PROTEIN 4"/>
    <property type="match status" value="1"/>
</dbReference>
<reference evidence="7 8" key="1">
    <citation type="submission" date="2024-01" db="EMBL/GenBank/DDBJ databases">
        <title>The complete chloroplast genome sequence of Lithospermum erythrorhizon: insights into the phylogenetic relationship among Boraginaceae species and the maternal lineages of purple gromwells.</title>
        <authorList>
            <person name="Okada T."/>
            <person name="Watanabe K."/>
        </authorList>
    </citation>
    <scope>NUCLEOTIDE SEQUENCE [LARGE SCALE GENOMIC DNA]</scope>
</reference>
<evidence type="ECO:0000313" key="7">
    <source>
        <dbReference type="EMBL" id="GAA0142791.1"/>
    </source>
</evidence>
<dbReference type="SMART" id="SM00225">
    <property type="entry name" value="BTB"/>
    <property type="match status" value="1"/>
</dbReference>
<dbReference type="GO" id="GO:0008270">
    <property type="term" value="F:zinc ion binding"/>
    <property type="evidence" value="ECO:0007669"/>
    <property type="project" value="UniProtKB-KW"/>
</dbReference>
<dbReference type="Gene3D" id="3.30.710.10">
    <property type="entry name" value="Potassium Channel Kv1.1, Chain A"/>
    <property type="match status" value="1"/>
</dbReference>
<keyword evidence="5" id="KW-0862">Zinc</keyword>
<keyword evidence="3" id="KW-0863">Zinc-finger</keyword>
<dbReference type="Gene3D" id="1.20.1020.10">
    <property type="entry name" value="TAZ domain"/>
    <property type="match status" value="1"/>
</dbReference>
<dbReference type="PROSITE" id="PS50134">
    <property type="entry name" value="ZF_TAZ"/>
    <property type="match status" value="1"/>
</dbReference>
<dbReference type="InterPro" id="IPR000210">
    <property type="entry name" value="BTB/POZ_dom"/>
</dbReference>
<keyword evidence="2" id="KW-0479">Metal-binding</keyword>
<dbReference type="GO" id="GO:0009751">
    <property type="term" value="P:response to salicylic acid"/>
    <property type="evidence" value="ECO:0007669"/>
    <property type="project" value="UniProtKB-ARBA"/>
</dbReference>
<sequence>MVYTYNQFISTSDNKSIPLPPPYPVVEAVHRRRGFLKSGSANKGQCCTHSNRNVRDRLFDEGYRADVVINTDHGGVIYAHANILLKSRNQVKGHKQSISIRGVPSEAAHLFIRFLYSPCYDEQKMEEYAMQVLVLAHVYAVPHLKRLCEKVLAKSLTSENVTDILQLALLCDVPRLSLIAHRFIVQHFKAVSATDGWKVMKKSHQTLERQLLESFYENSRQKERFRKVNEKKVYLQLYEAMEALVHICREGCRTMGPHDKVPKEDEGPCHYEECKGMELLLRHFAGCKKRVPGGCVHCKRMWQLLELHSHLCADPDVCRFLCVGINSFILPLLRNFKQKRENKNKKVETKWRILVQKIVRSKSISGAPFFSLES</sequence>
<dbReference type="Gene3D" id="1.25.40.420">
    <property type="match status" value="1"/>
</dbReference>
<dbReference type="SMART" id="SM00551">
    <property type="entry name" value="ZnF_TAZ"/>
    <property type="match status" value="1"/>
</dbReference>
<keyword evidence="4" id="KW-0833">Ubl conjugation pathway</keyword>
<evidence type="ECO:0000259" key="6">
    <source>
        <dbReference type="PROSITE" id="PS50134"/>
    </source>
</evidence>
<feature type="domain" description="TAZ-type" evidence="6">
    <location>
        <begin position="228"/>
        <end position="325"/>
    </location>
</feature>
<dbReference type="Proteomes" id="UP001454036">
    <property type="component" value="Unassembled WGS sequence"/>
</dbReference>
<dbReference type="SUPFAM" id="SSF57933">
    <property type="entry name" value="TAZ domain"/>
    <property type="match status" value="1"/>
</dbReference>
<dbReference type="InterPro" id="IPR044513">
    <property type="entry name" value="BT1/2/3/4/5"/>
</dbReference>
<keyword evidence="8" id="KW-1185">Reference proteome</keyword>
<protein>
    <recommendedName>
        <fullName evidence="6">TAZ-type domain-containing protein</fullName>
    </recommendedName>
</protein>
<comment type="caution">
    <text evidence="7">The sequence shown here is derived from an EMBL/GenBank/DDBJ whole genome shotgun (WGS) entry which is preliminary data.</text>
</comment>
<dbReference type="GO" id="GO:0042542">
    <property type="term" value="P:response to hydrogen peroxide"/>
    <property type="evidence" value="ECO:0007669"/>
    <property type="project" value="UniProtKB-ARBA"/>
</dbReference>
<dbReference type="PANTHER" id="PTHR46287">
    <property type="entry name" value="BTB/POZ AND TAZ DOMAIN-CONTAINING PROTEIN 3-RELATED"/>
    <property type="match status" value="1"/>
</dbReference>
<evidence type="ECO:0000256" key="4">
    <source>
        <dbReference type="ARBA" id="ARBA00022786"/>
    </source>
</evidence>
<dbReference type="Pfam" id="PF00651">
    <property type="entry name" value="BTB"/>
    <property type="match status" value="1"/>
</dbReference>
<dbReference type="InterPro" id="IPR035898">
    <property type="entry name" value="TAZ_dom_sf"/>
</dbReference>
<dbReference type="GO" id="GO:0005516">
    <property type="term" value="F:calmodulin binding"/>
    <property type="evidence" value="ECO:0007669"/>
    <property type="project" value="UniProtKB-ARBA"/>
</dbReference>
<organism evidence="7 8">
    <name type="scientific">Lithospermum erythrorhizon</name>
    <name type="common">Purple gromwell</name>
    <name type="synonym">Lithospermum officinale var. erythrorhizon</name>
    <dbReference type="NCBI Taxonomy" id="34254"/>
    <lineage>
        <taxon>Eukaryota</taxon>
        <taxon>Viridiplantae</taxon>
        <taxon>Streptophyta</taxon>
        <taxon>Embryophyta</taxon>
        <taxon>Tracheophyta</taxon>
        <taxon>Spermatophyta</taxon>
        <taxon>Magnoliopsida</taxon>
        <taxon>eudicotyledons</taxon>
        <taxon>Gunneridae</taxon>
        <taxon>Pentapetalae</taxon>
        <taxon>asterids</taxon>
        <taxon>lamiids</taxon>
        <taxon>Boraginales</taxon>
        <taxon>Boraginaceae</taxon>
        <taxon>Boraginoideae</taxon>
        <taxon>Lithospermeae</taxon>
        <taxon>Lithospermum</taxon>
    </lineage>
</organism>
<dbReference type="SUPFAM" id="SSF54695">
    <property type="entry name" value="POZ domain"/>
    <property type="match status" value="1"/>
</dbReference>
<evidence type="ECO:0000256" key="2">
    <source>
        <dbReference type="ARBA" id="ARBA00022723"/>
    </source>
</evidence>
<name>A0AAV3NWI2_LITER</name>
<dbReference type="FunFam" id="1.20.1020.10:FF:000004">
    <property type="entry name" value="BTB/POZ and TAZ domain-containing protein 2"/>
    <property type="match status" value="1"/>
</dbReference>
<evidence type="ECO:0000313" key="8">
    <source>
        <dbReference type="Proteomes" id="UP001454036"/>
    </source>
</evidence>
<dbReference type="FunFam" id="1.25.40.420:FF:000012">
    <property type="entry name" value="BTB/POZ and TAZ domain-containing protein 2"/>
    <property type="match status" value="1"/>
</dbReference>
<dbReference type="InterPro" id="IPR000197">
    <property type="entry name" value="Znf_TAZ"/>
</dbReference>
<comment type="pathway">
    <text evidence="1">Protein modification; protein ubiquitination.</text>
</comment>
<evidence type="ECO:0000256" key="3">
    <source>
        <dbReference type="ARBA" id="ARBA00022771"/>
    </source>
</evidence>
<dbReference type="GO" id="GO:0006355">
    <property type="term" value="P:regulation of DNA-templated transcription"/>
    <property type="evidence" value="ECO:0007669"/>
    <property type="project" value="UniProtKB-ARBA"/>
</dbReference>
<gene>
    <name evidence="7" type="ORF">LIER_35634</name>
</gene>
<evidence type="ECO:0000256" key="5">
    <source>
        <dbReference type="ARBA" id="ARBA00022833"/>
    </source>
</evidence>
<dbReference type="EMBL" id="BAABME010015753">
    <property type="protein sequence ID" value="GAA0142791.1"/>
    <property type="molecule type" value="Genomic_DNA"/>
</dbReference>
<accession>A0AAV3NWI2</accession>
<dbReference type="AlphaFoldDB" id="A0AAV3NWI2"/>
<dbReference type="Pfam" id="PF02135">
    <property type="entry name" value="zf-TAZ"/>
    <property type="match status" value="1"/>
</dbReference>
<evidence type="ECO:0000256" key="1">
    <source>
        <dbReference type="ARBA" id="ARBA00004906"/>
    </source>
</evidence>
<dbReference type="InterPro" id="IPR011333">
    <property type="entry name" value="SKP1/BTB/POZ_sf"/>
</dbReference>
<dbReference type="GO" id="GO:0009725">
    <property type="term" value="P:response to hormone"/>
    <property type="evidence" value="ECO:0007669"/>
    <property type="project" value="UniProtKB-ARBA"/>
</dbReference>
<proteinExistence type="predicted"/>